<dbReference type="RefSeq" id="WP_125179780.1">
    <property type="nucleotide sequence ID" value="NZ_QZMU01000001.1"/>
</dbReference>
<dbReference type="InterPro" id="IPR006016">
    <property type="entry name" value="UspA"/>
</dbReference>
<proteinExistence type="predicted"/>
<dbReference type="OrthoDB" id="6117544at2"/>
<dbReference type="Gene3D" id="3.40.50.620">
    <property type="entry name" value="HUPs"/>
    <property type="match status" value="1"/>
</dbReference>
<organism evidence="2 3">
    <name type="scientific">Thiohalobacter thiocyanaticus</name>
    <dbReference type="NCBI Taxonomy" id="585455"/>
    <lineage>
        <taxon>Bacteria</taxon>
        <taxon>Pseudomonadati</taxon>
        <taxon>Pseudomonadota</taxon>
        <taxon>Gammaproteobacteria</taxon>
        <taxon>Thiohalobacterales</taxon>
        <taxon>Thiohalobacteraceae</taxon>
        <taxon>Thiohalobacter</taxon>
    </lineage>
</organism>
<evidence type="ECO:0000313" key="3">
    <source>
        <dbReference type="Proteomes" id="UP000287798"/>
    </source>
</evidence>
<dbReference type="Proteomes" id="UP000287798">
    <property type="component" value="Unassembled WGS sequence"/>
</dbReference>
<feature type="domain" description="UspA" evidence="1">
    <location>
        <begin position="9"/>
        <end position="119"/>
    </location>
</feature>
<dbReference type="InterPro" id="IPR014729">
    <property type="entry name" value="Rossmann-like_a/b/a_fold"/>
</dbReference>
<evidence type="ECO:0000259" key="1">
    <source>
        <dbReference type="Pfam" id="PF00582"/>
    </source>
</evidence>
<protein>
    <submittedName>
        <fullName evidence="2">Universal stress protein</fullName>
    </submittedName>
</protein>
<evidence type="ECO:0000313" key="2">
    <source>
        <dbReference type="EMBL" id="RRQ20565.1"/>
    </source>
</evidence>
<keyword evidence="3" id="KW-1185">Reference proteome</keyword>
<comment type="caution">
    <text evidence="2">The sequence shown here is derived from an EMBL/GenBank/DDBJ whole genome shotgun (WGS) entry which is preliminary data.</text>
</comment>
<gene>
    <name evidence="2" type="ORF">D6C00_00260</name>
</gene>
<name>A0A426QFP0_9GAMM</name>
<dbReference type="AlphaFoldDB" id="A0A426QFP0"/>
<dbReference type="Pfam" id="PF00582">
    <property type="entry name" value="Usp"/>
    <property type="match status" value="1"/>
</dbReference>
<dbReference type="CDD" id="cd00293">
    <property type="entry name" value="USP-like"/>
    <property type="match status" value="1"/>
</dbReference>
<reference evidence="2 3" key="1">
    <citation type="journal article" date="2010" name="Int. J. Syst. Evol. Microbiol.">
        <title>Thiohalobacter thiocyanaticus gen. nov., sp. nov., a moderately halophilic, sulfur-oxidizing gammaproteobacterium from hypersaline lakes, that utilizes thiocyanate.</title>
        <authorList>
            <person name="Sorokin D.Y."/>
            <person name="Kovaleva O.L."/>
            <person name="Tourova T.P."/>
            <person name="Muyzer G."/>
        </authorList>
    </citation>
    <scope>NUCLEOTIDE SEQUENCE [LARGE SCALE GENOMIC DNA]</scope>
    <source>
        <strain evidence="2 3">Hrh1</strain>
    </source>
</reference>
<sequence>MKQQSVITFVDLDRKAETTVRRAANLARLCQAPLLVVHVVDESEVEAGYSPFISPSQASRETARTTGAWLRGLLQHAGAGQAEIIVVEGRLQPEIIRLAEERHAAYVVTGQSRWGILGKLTGLEQRLQSVNPHCQLFAAGTAPTGIRMPTIDMPLRGGA</sequence>
<dbReference type="SUPFAM" id="SSF52402">
    <property type="entry name" value="Adenine nucleotide alpha hydrolases-like"/>
    <property type="match status" value="1"/>
</dbReference>
<dbReference type="EMBL" id="QZMU01000001">
    <property type="protein sequence ID" value="RRQ20565.1"/>
    <property type="molecule type" value="Genomic_DNA"/>
</dbReference>
<accession>A0A426QFP0</accession>